<dbReference type="InterPro" id="IPR036390">
    <property type="entry name" value="WH_DNA-bd_sf"/>
</dbReference>
<keyword evidence="10" id="KW-0464">Manganese</keyword>
<dbReference type="InterPro" id="IPR022689">
    <property type="entry name" value="Iron_dep_repressor"/>
</dbReference>
<dbReference type="Gene3D" id="1.10.60.10">
    <property type="entry name" value="Iron dependent repressor, metal binding and dimerisation domain"/>
    <property type="match status" value="1"/>
</dbReference>
<dbReference type="GO" id="GO:0005737">
    <property type="term" value="C:cytoplasm"/>
    <property type="evidence" value="ECO:0007669"/>
    <property type="project" value="UniProtKB-SubCell"/>
</dbReference>
<proteinExistence type="inferred from homology"/>
<comment type="subunit">
    <text evidence="3">Homodimer.</text>
</comment>
<dbReference type="InterPro" id="IPR050536">
    <property type="entry name" value="DtxR_MntR_Metal-Reg"/>
</dbReference>
<evidence type="ECO:0000256" key="7">
    <source>
        <dbReference type="ARBA" id="ARBA00023125"/>
    </source>
</evidence>
<dbReference type="Pfam" id="PF01325">
    <property type="entry name" value="Fe_dep_repress"/>
    <property type="match status" value="1"/>
</dbReference>
<dbReference type="PROSITE" id="PS50944">
    <property type="entry name" value="HTH_DTXR"/>
    <property type="match status" value="1"/>
</dbReference>
<evidence type="ECO:0000259" key="12">
    <source>
        <dbReference type="PROSITE" id="PS50944"/>
    </source>
</evidence>
<gene>
    <name evidence="13" type="ORF">JW646_02175</name>
</gene>
<dbReference type="KEGG" id="tem:JW646_02175"/>
<protein>
    <recommendedName>
        <fullName evidence="11">Manganese transport regulator</fullName>
    </recommendedName>
</protein>
<dbReference type="GO" id="GO:0003677">
    <property type="term" value="F:DNA binding"/>
    <property type="evidence" value="ECO:0007669"/>
    <property type="project" value="UniProtKB-KW"/>
</dbReference>
<dbReference type="AlphaFoldDB" id="A0AAX2ZIQ7"/>
<dbReference type="InterPro" id="IPR036388">
    <property type="entry name" value="WH-like_DNA-bd_sf"/>
</dbReference>
<evidence type="ECO:0000256" key="8">
    <source>
        <dbReference type="ARBA" id="ARBA00023159"/>
    </source>
</evidence>
<keyword evidence="6" id="KW-0805">Transcription regulation</keyword>
<evidence type="ECO:0000256" key="2">
    <source>
        <dbReference type="ARBA" id="ARBA00007871"/>
    </source>
</evidence>
<evidence type="ECO:0000256" key="5">
    <source>
        <dbReference type="ARBA" id="ARBA00022491"/>
    </source>
</evidence>
<dbReference type="Pfam" id="PF02742">
    <property type="entry name" value="Fe_dep_repr_C"/>
    <property type="match status" value="1"/>
</dbReference>
<dbReference type="Proteomes" id="UP001198983">
    <property type="component" value="Chromosome"/>
</dbReference>
<evidence type="ECO:0000256" key="9">
    <source>
        <dbReference type="ARBA" id="ARBA00023163"/>
    </source>
</evidence>
<feature type="domain" description="HTH dtxR-type" evidence="12">
    <location>
        <begin position="19"/>
        <end position="80"/>
    </location>
</feature>
<sequence>MSKREDYYTFNEYMKNNKLTPSEEDYIEMIYRLNLENDKVQVKDISKKLNIKPPSVTKMIKKLNDKNMLIYKKYDSIELTSLGESVGAKLLSRHNTIKEFLTILGINESIHEETETIEHTINVETLIKIEELINFFRSNEDVLSKLKSYQEENKN</sequence>
<evidence type="ECO:0000256" key="11">
    <source>
        <dbReference type="ARBA" id="ARBA00032593"/>
    </source>
</evidence>
<dbReference type="RefSeq" id="WP_083399326.1">
    <property type="nucleotide sequence ID" value="NZ_CP081135.1"/>
</dbReference>
<evidence type="ECO:0000256" key="1">
    <source>
        <dbReference type="ARBA" id="ARBA00004496"/>
    </source>
</evidence>
<organism evidence="13 14">
    <name type="scientific">Terrisporobacter hibernicus</name>
    <dbReference type="NCBI Taxonomy" id="2813371"/>
    <lineage>
        <taxon>Bacteria</taxon>
        <taxon>Bacillati</taxon>
        <taxon>Bacillota</taxon>
        <taxon>Clostridia</taxon>
        <taxon>Peptostreptococcales</taxon>
        <taxon>Peptostreptococcaceae</taxon>
        <taxon>Terrisporobacter</taxon>
    </lineage>
</organism>
<dbReference type="PANTHER" id="PTHR33238:SF11">
    <property type="entry name" value="TRANSCRIPTIONAL REGULATOR MNTR"/>
    <property type="match status" value="1"/>
</dbReference>
<dbReference type="Gene3D" id="1.10.10.10">
    <property type="entry name" value="Winged helix-like DNA-binding domain superfamily/Winged helix DNA-binding domain"/>
    <property type="match status" value="1"/>
</dbReference>
<dbReference type="InterPro" id="IPR036421">
    <property type="entry name" value="Fe_dep_repressor_sf"/>
</dbReference>
<keyword evidence="4" id="KW-0963">Cytoplasm</keyword>
<dbReference type="SUPFAM" id="SSF46785">
    <property type="entry name" value="Winged helix' DNA-binding domain"/>
    <property type="match status" value="1"/>
</dbReference>
<evidence type="ECO:0000256" key="10">
    <source>
        <dbReference type="ARBA" id="ARBA00023211"/>
    </source>
</evidence>
<comment type="subcellular location">
    <subcellularLocation>
        <location evidence="1">Cytoplasm</location>
    </subcellularLocation>
</comment>
<keyword evidence="9" id="KW-0804">Transcription</keyword>
<accession>A0AAX2ZIQ7</accession>
<dbReference type="GO" id="GO:0003700">
    <property type="term" value="F:DNA-binding transcription factor activity"/>
    <property type="evidence" value="ECO:0007669"/>
    <property type="project" value="InterPro"/>
</dbReference>
<keyword evidence="14" id="KW-1185">Reference proteome</keyword>
<keyword evidence="7" id="KW-0238">DNA-binding</keyword>
<dbReference type="InterPro" id="IPR001367">
    <property type="entry name" value="Fe_dep_repressor"/>
</dbReference>
<keyword evidence="5" id="KW-0678">Repressor</keyword>
<evidence type="ECO:0000313" key="13">
    <source>
        <dbReference type="EMBL" id="UEL48282.1"/>
    </source>
</evidence>
<evidence type="ECO:0000256" key="4">
    <source>
        <dbReference type="ARBA" id="ARBA00022490"/>
    </source>
</evidence>
<evidence type="ECO:0000313" key="14">
    <source>
        <dbReference type="Proteomes" id="UP001198983"/>
    </source>
</evidence>
<dbReference type="PANTHER" id="PTHR33238">
    <property type="entry name" value="IRON (METAL) DEPENDENT REPRESSOR, DTXR FAMILY"/>
    <property type="match status" value="1"/>
</dbReference>
<dbReference type="EMBL" id="CP081135">
    <property type="protein sequence ID" value="UEL48282.1"/>
    <property type="molecule type" value="Genomic_DNA"/>
</dbReference>
<dbReference type="GO" id="GO:0046914">
    <property type="term" value="F:transition metal ion binding"/>
    <property type="evidence" value="ECO:0007669"/>
    <property type="project" value="InterPro"/>
</dbReference>
<comment type="similarity">
    <text evidence="2">Belongs to the DtxR/MntR family.</text>
</comment>
<dbReference type="GO" id="GO:0046983">
    <property type="term" value="F:protein dimerization activity"/>
    <property type="evidence" value="ECO:0007669"/>
    <property type="project" value="InterPro"/>
</dbReference>
<name>A0AAX2ZIQ7_9FIRM</name>
<dbReference type="SUPFAM" id="SSF47979">
    <property type="entry name" value="Iron-dependent repressor protein, dimerization domain"/>
    <property type="match status" value="1"/>
</dbReference>
<keyword evidence="8" id="KW-0010">Activator</keyword>
<evidence type="ECO:0000256" key="3">
    <source>
        <dbReference type="ARBA" id="ARBA00011738"/>
    </source>
</evidence>
<reference evidence="13 14" key="1">
    <citation type="journal article" date="2023" name="Int. J. Syst. Evol. Microbiol.">
        <title>Terrisporobacter hibernicus sp. nov., isolated from bovine faeces in Northern Ireland.</title>
        <authorList>
            <person name="Mitchell M."/>
            <person name="Nguyen S.V."/>
            <person name="Connor M."/>
            <person name="Fairley D.J."/>
            <person name="Donoghue O."/>
            <person name="Marshall H."/>
            <person name="Koolman L."/>
            <person name="McMullan G."/>
            <person name="Schaffer K.E."/>
            <person name="McGrath J.W."/>
            <person name="Fanning S."/>
        </authorList>
    </citation>
    <scope>NUCLEOTIDE SEQUENCE [LARGE SCALE GENOMIC DNA]</scope>
    <source>
        <strain evidence="13 14">MCA3</strain>
    </source>
</reference>
<evidence type="ECO:0000256" key="6">
    <source>
        <dbReference type="ARBA" id="ARBA00023015"/>
    </source>
</evidence>
<dbReference type="SMART" id="SM00529">
    <property type="entry name" value="HTH_DTXR"/>
    <property type="match status" value="1"/>
</dbReference>
<dbReference type="InterPro" id="IPR022687">
    <property type="entry name" value="HTH_DTXR"/>
</dbReference>